<reference evidence="1" key="1">
    <citation type="submission" date="2023-10" db="EMBL/GenBank/DDBJ databases">
        <authorList>
            <person name="Rodriguez Cubillos JULIANA M."/>
            <person name="De Vega J."/>
        </authorList>
    </citation>
    <scope>NUCLEOTIDE SEQUENCE</scope>
</reference>
<dbReference type="EMBL" id="CASHSV030000001">
    <property type="protein sequence ID" value="CAJ2627862.1"/>
    <property type="molecule type" value="Genomic_DNA"/>
</dbReference>
<keyword evidence="2" id="KW-1185">Reference proteome</keyword>
<organism evidence="1 2">
    <name type="scientific">Trifolium pratense</name>
    <name type="common">Red clover</name>
    <dbReference type="NCBI Taxonomy" id="57577"/>
    <lineage>
        <taxon>Eukaryota</taxon>
        <taxon>Viridiplantae</taxon>
        <taxon>Streptophyta</taxon>
        <taxon>Embryophyta</taxon>
        <taxon>Tracheophyta</taxon>
        <taxon>Spermatophyta</taxon>
        <taxon>Magnoliopsida</taxon>
        <taxon>eudicotyledons</taxon>
        <taxon>Gunneridae</taxon>
        <taxon>Pentapetalae</taxon>
        <taxon>rosids</taxon>
        <taxon>fabids</taxon>
        <taxon>Fabales</taxon>
        <taxon>Fabaceae</taxon>
        <taxon>Papilionoideae</taxon>
        <taxon>50 kb inversion clade</taxon>
        <taxon>NPAAA clade</taxon>
        <taxon>Hologalegina</taxon>
        <taxon>IRL clade</taxon>
        <taxon>Trifolieae</taxon>
        <taxon>Trifolium</taxon>
    </lineage>
</organism>
<sequence length="635" mass="70843">MAYFPKVVRIVVVGDKSTGKSTLISAMASDSFPATVPPLLPPTRLPSNSFNDSVPLLLIDTPSSVGQQGKVIEELKRADSVVVTYACDDIVSFERVSTHWLPQLQKLEVKVPVLVVGCKFDLRDESRQVSLESLTTSIMNQFKEVVTCIECSAATLYQVPEVFYFAQKAVLHPVDPLFDYDTNSLTDRCVRALRRIFNLFDYNMDGTLTDQEVNEFQISSFGASLQRSDVTQIKTLVEQNVPEGVNSLGITFPGFIGIHNMFLKKGRTETFWAVLRKFGYGDDLKLRDDFLPVPSKQASDQSVELSGATIEFLKGVFRLLDTDKDQLLRPAEVDKLFDAAPESPWKDAPYKDAAETTDMGYISLNGFLSQWALMTTLDPRYSLANLIYIGYRAKPSAALRVTCRRSEDRKKQKTERNVFQCYIFGSKNAGKSALLYSLLGRSFSNNYTPTTVERYAANIIELIEGTKKTLILREIPEDEVSAFLSNKDFLAACDIAAFVHDSSDGYSWKKSIDLLEKVVNQGELTGHKFPCLLIAAKDDLTPFPRAVLDSVKVAQELKIDAPIRVSMKSGDSNVYVKIINAAEHPHLSIPETEFMRKRKQHQQLLHTFIFALAGAAMALVGLTARRARANKNSSS</sequence>
<protein>
    <submittedName>
        <fullName evidence="1">Uncharacterized protein</fullName>
    </submittedName>
</protein>
<accession>A0ACB0I706</accession>
<dbReference type="Proteomes" id="UP001177021">
    <property type="component" value="Unassembled WGS sequence"/>
</dbReference>
<evidence type="ECO:0000313" key="2">
    <source>
        <dbReference type="Proteomes" id="UP001177021"/>
    </source>
</evidence>
<gene>
    <name evidence="1" type="ORF">MILVUS5_LOCUS224</name>
</gene>
<name>A0ACB0I706_TRIPR</name>
<evidence type="ECO:0000313" key="1">
    <source>
        <dbReference type="EMBL" id="CAJ2627862.1"/>
    </source>
</evidence>
<proteinExistence type="predicted"/>
<comment type="caution">
    <text evidence="1">The sequence shown here is derived from an EMBL/GenBank/DDBJ whole genome shotgun (WGS) entry which is preliminary data.</text>
</comment>